<dbReference type="InterPro" id="IPR000620">
    <property type="entry name" value="EamA_dom"/>
</dbReference>
<evidence type="ECO:0000256" key="3">
    <source>
        <dbReference type="ARBA" id="ARBA00022989"/>
    </source>
</evidence>
<dbReference type="Gene3D" id="1.10.3730.20">
    <property type="match status" value="1"/>
</dbReference>
<dbReference type="GO" id="GO:0016020">
    <property type="term" value="C:membrane"/>
    <property type="evidence" value="ECO:0007669"/>
    <property type="project" value="UniProtKB-SubCell"/>
</dbReference>
<dbReference type="Proteomes" id="UP001152320">
    <property type="component" value="Chromosome 4"/>
</dbReference>
<feature type="transmembrane region" description="Helical" evidence="5">
    <location>
        <begin position="260"/>
        <end position="279"/>
    </location>
</feature>
<evidence type="ECO:0000313" key="8">
    <source>
        <dbReference type="Proteomes" id="UP001152320"/>
    </source>
</evidence>
<evidence type="ECO:0000256" key="4">
    <source>
        <dbReference type="ARBA" id="ARBA00023136"/>
    </source>
</evidence>
<comment type="subcellular location">
    <subcellularLocation>
        <location evidence="1">Membrane</location>
        <topology evidence="1">Multi-pass membrane protein</topology>
    </subcellularLocation>
</comment>
<evidence type="ECO:0000256" key="1">
    <source>
        <dbReference type="ARBA" id="ARBA00004141"/>
    </source>
</evidence>
<organism evidence="7 8">
    <name type="scientific">Holothuria leucospilota</name>
    <name type="common">Black long sea cucumber</name>
    <name type="synonym">Mertensiothuria leucospilota</name>
    <dbReference type="NCBI Taxonomy" id="206669"/>
    <lineage>
        <taxon>Eukaryota</taxon>
        <taxon>Metazoa</taxon>
        <taxon>Echinodermata</taxon>
        <taxon>Eleutherozoa</taxon>
        <taxon>Echinozoa</taxon>
        <taxon>Holothuroidea</taxon>
        <taxon>Aspidochirotacea</taxon>
        <taxon>Aspidochirotida</taxon>
        <taxon>Holothuriidae</taxon>
        <taxon>Holothuria</taxon>
    </lineage>
</organism>
<feature type="transmembrane region" description="Helical" evidence="5">
    <location>
        <begin position="228"/>
        <end position="248"/>
    </location>
</feature>
<evidence type="ECO:0000256" key="2">
    <source>
        <dbReference type="ARBA" id="ARBA00022692"/>
    </source>
</evidence>
<feature type="domain" description="EamA" evidence="6">
    <location>
        <begin position="168"/>
        <end position="301"/>
    </location>
</feature>
<feature type="domain" description="EamA" evidence="6">
    <location>
        <begin position="12"/>
        <end position="146"/>
    </location>
</feature>
<keyword evidence="4 5" id="KW-0472">Membrane</keyword>
<feature type="transmembrane region" description="Helical" evidence="5">
    <location>
        <begin position="105"/>
        <end position="123"/>
    </location>
</feature>
<feature type="transmembrane region" description="Helical" evidence="5">
    <location>
        <begin position="285"/>
        <end position="306"/>
    </location>
</feature>
<sequence>MVLWFRRLYRRRGLLYAFLSALLLTVTDLFVKMIIDHMNPLQLTAMRKVIFFMCCTSNLFFRAEGRYFKHDTKKEYKLLLVRCIFATGSTVFIVFAYRYADMGSVTAIFNSMPVFSGILGRVILEERFTIVEVMLSVVSIGGVFLVAQPPFVFRGETSRNATEGEHFLGAILAFTSAIVTAVSLVLSRLLSKRNVHNAVIMFYYAFIAAILCTSLTTLLHWWSVPACGWHRILLIAIGILNFVVQALLVEALKLEKPVSVTVILTLNIFFAFLFQFIFLAEVPNILSVTGALVVFIASIGMALHKFAKAEESQTMKGGTSSDQNEVNLEILEAK</sequence>
<proteinExistence type="predicted"/>
<feature type="transmembrane region" description="Helical" evidence="5">
    <location>
        <begin position="41"/>
        <end position="59"/>
    </location>
</feature>
<feature type="transmembrane region" description="Helical" evidence="5">
    <location>
        <begin position="79"/>
        <end position="99"/>
    </location>
</feature>
<evidence type="ECO:0000256" key="5">
    <source>
        <dbReference type="SAM" id="Phobius"/>
    </source>
</evidence>
<keyword evidence="3 5" id="KW-1133">Transmembrane helix</keyword>
<dbReference type="PANTHER" id="PTHR22911">
    <property type="entry name" value="ACYL-MALONYL CONDENSING ENZYME-RELATED"/>
    <property type="match status" value="1"/>
</dbReference>
<dbReference type="PANTHER" id="PTHR22911:SF6">
    <property type="entry name" value="SOLUTE CARRIER FAMILY 35 MEMBER G1"/>
    <property type="match status" value="1"/>
</dbReference>
<accession>A0A9Q1CDJ3</accession>
<dbReference type="Pfam" id="PF00892">
    <property type="entry name" value="EamA"/>
    <property type="match status" value="2"/>
</dbReference>
<feature type="transmembrane region" description="Helical" evidence="5">
    <location>
        <begin position="14"/>
        <end position="35"/>
    </location>
</feature>
<keyword evidence="2 5" id="KW-0812">Transmembrane</keyword>
<evidence type="ECO:0000259" key="6">
    <source>
        <dbReference type="Pfam" id="PF00892"/>
    </source>
</evidence>
<dbReference type="InterPro" id="IPR037185">
    <property type="entry name" value="EmrE-like"/>
</dbReference>
<protein>
    <submittedName>
        <fullName evidence="7">Solute carrier family 35 member G1</fullName>
    </submittedName>
</protein>
<gene>
    <name evidence="7" type="ORF">HOLleu_10414</name>
</gene>
<dbReference type="EMBL" id="JAIZAY010000004">
    <property type="protein sequence ID" value="KAJ8043361.1"/>
    <property type="molecule type" value="Genomic_DNA"/>
</dbReference>
<evidence type="ECO:0000313" key="7">
    <source>
        <dbReference type="EMBL" id="KAJ8043361.1"/>
    </source>
</evidence>
<dbReference type="AlphaFoldDB" id="A0A9Q1CDJ3"/>
<comment type="caution">
    <text evidence="7">The sequence shown here is derived from an EMBL/GenBank/DDBJ whole genome shotgun (WGS) entry which is preliminary data.</text>
</comment>
<name>A0A9Q1CDJ3_HOLLE</name>
<dbReference type="SUPFAM" id="SSF103481">
    <property type="entry name" value="Multidrug resistance efflux transporter EmrE"/>
    <property type="match status" value="2"/>
</dbReference>
<feature type="transmembrane region" description="Helical" evidence="5">
    <location>
        <begin position="202"/>
        <end position="222"/>
    </location>
</feature>
<keyword evidence="8" id="KW-1185">Reference proteome</keyword>
<feature type="transmembrane region" description="Helical" evidence="5">
    <location>
        <begin position="167"/>
        <end position="190"/>
    </location>
</feature>
<dbReference type="OrthoDB" id="306876at2759"/>
<reference evidence="7" key="1">
    <citation type="submission" date="2021-10" db="EMBL/GenBank/DDBJ databases">
        <title>Tropical sea cucumber genome reveals ecological adaptation and Cuvierian tubules defense mechanism.</title>
        <authorList>
            <person name="Chen T."/>
        </authorList>
    </citation>
    <scope>NUCLEOTIDE SEQUENCE</scope>
    <source>
        <strain evidence="7">Nanhai2018</strain>
        <tissue evidence="7">Muscle</tissue>
    </source>
</reference>
<feature type="transmembrane region" description="Helical" evidence="5">
    <location>
        <begin position="130"/>
        <end position="147"/>
    </location>
</feature>